<keyword evidence="2" id="KW-1185">Reference proteome</keyword>
<evidence type="ECO:0000313" key="2">
    <source>
        <dbReference type="Proteomes" id="UP000074310"/>
    </source>
</evidence>
<accession>A0A147I9H1</accession>
<dbReference type="PATRIC" id="fig|869719.3.peg.1675"/>
<reference evidence="1 2" key="1">
    <citation type="journal article" date="2016" name="Front. Microbiol.">
        <title>Genomic Resource of Rice Seed Associated Bacteria.</title>
        <authorList>
            <person name="Midha S."/>
            <person name="Bansal K."/>
            <person name="Sharma S."/>
            <person name="Kumar N."/>
            <person name="Patil P.P."/>
            <person name="Chaudhry V."/>
            <person name="Patil P.B."/>
        </authorList>
    </citation>
    <scope>NUCLEOTIDE SEQUENCE [LARGE SCALE GENOMIC DNA]</scope>
    <source>
        <strain evidence="1 2">NS334</strain>
    </source>
</reference>
<dbReference type="EMBL" id="LDTB01000003">
    <property type="protein sequence ID" value="KTT76234.1"/>
    <property type="molecule type" value="Genomic_DNA"/>
</dbReference>
<dbReference type="AlphaFoldDB" id="A0A147I9H1"/>
<dbReference type="Proteomes" id="UP000074310">
    <property type="component" value="Unassembled WGS sequence"/>
</dbReference>
<evidence type="ECO:0000313" key="1">
    <source>
        <dbReference type="EMBL" id="KTT76234.1"/>
    </source>
</evidence>
<proteinExistence type="predicted"/>
<dbReference type="RefSeq" id="WP_058754173.1">
    <property type="nucleotide sequence ID" value="NZ_LDTB01000003.1"/>
</dbReference>
<sequence>MVDPTAGILPAAQQEFARRAAIRDAHQAGVRRWERQRRQSRAVVVDMICEWHRHTRRNWQVLRQIIEGMEARKGIPLDCHVEKLRYVDDHALFDHGQLTLMSDAARRLIHELRPIIRNTNLEIDELLRALGRNDAEEILGVAGLVLRKFQYLFVEKLPSIVEAAERANFTVDATIDPLIVAARQQEKAARGQNGREDIVYRAV</sequence>
<comment type="caution">
    <text evidence="1">The sequence shown here is derived from an EMBL/GenBank/DDBJ whole genome shotgun (WGS) entry which is preliminary data.</text>
</comment>
<protein>
    <submittedName>
        <fullName evidence="1">Uncharacterized protein</fullName>
    </submittedName>
</protein>
<name>A0A147I9H1_9SPHN</name>
<gene>
    <name evidence="1" type="ORF">NS334_01280</name>
</gene>
<organism evidence="1 2">
    <name type="scientific">Sphingomonas endophytica</name>
    <dbReference type="NCBI Taxonomy" id="869719"/>
    <lineage>
        <taxon>Bacteria</taxon>
        <taxon>Pseudomonadati</taxon>
        <taxon>Pseudomonadota</taxon>
        <taxon>Alphaproteobacteria</taxon>
        <taxon>Sphingomonadales</taxon>
        <taxon>Sphingomonadaceae</taxon>
        <taxon>Sphingomonas</taxon>
    </lineage>
</organism>